<feature type="binding site" evidence="7">
    <location>
        <position position="139"/>
    </location>
    <ligand>
        <name>S-adenosyl-L-methionine</name>
        <dbReference type="ChEBI" id="CHEBI:59789"/>
    </ligand>
</feature>
<dbReference type="PANTHER" id="PTHR43453">
    <property type="entry name" value="RRNA METHYLASE-LIKE"/>
    <property type="match status" value="1"/>
</dbReference>
<dbReference type="OrthoDB" id="9794400at2"/>
<dbReference type="NCBIfam" id="NF008295">
    <property type="entry name" value="PRK11081.1"/>
    <property type="match status" value="1"/>
</dbReference>
<evidence type="ECO:0000259" key="9">
    <source>
        <dbReference type="Pfam" id="PF12105"/>
    </source>
</evidence>
<evidence type="ECO:0000256" key="1">
    <source>
        <dbReference type="ARBA" id="ARBA00022555"/>
    </source>
</evidence>
<dbReference type="InterPro" id="IPR029028">
    <property type="entry name" value="Alpha/beta_knot_MTases"/>
</dbReference>
<keyword evidence="2 7" id="KW-0489">Methyltransferase</keyword>
<dbReference type="GO" id="GO:0000049">
    <property type="term" value="F:tRNA binding"/>
    <property type="evidence" value="ECO:0007669"/>
    <property type="project" value="UniProtKB-UniRule"/>
</dbReference>
<dbReference type="InterPro" id="IPR033671">
    <property type="entry name" value="TrmH"/>
</dbReference>
<dbReference type="InterPro" id="IPR029026">
    <property type="entry name" value="tRNA_m1G_MTases_N"/>
</dbReference>
<name>A0A5P9NGR9_9GAMM</name>
<dbReference type="EMBL" id="CP036422">
    <property type="protein sequence ID" value="QFU75013.1"/>
    <property type="molecule type" value="Genomic_DNA"/>
</dbReference>
<keyword evidence="1 7" id="KW-0820">tRNA-binding</keyword>
<comment type="function">
    <text evidence="7">Catalyzes the 2'-O methylation of guanosine at position 18 in tRNA.</text>
</comment>
<comment type="caution">
    <text evidence="7">Lacks conserved residue(s) required for the propagation of feature annotation.</text>
</comment>
<dbReference type="InterPro" id="IPR001537">
    <property type="entry name" value="SpoU_MeTrfase"/>
</dbReference>
<gene>
    <name evidence="7 10" type="primary">trmH</name>
    <name evidence="10" type="ORF">EY643_04770</name>
</gene>
<evidence type="ECO:0000256" key="5">
    <source>
        <dbReference type="ARBA" id="ARBA00022694"/>
    </source>
</evidence>
<evidence type="ECO:0000256" key="6">
    <source>
        <dbReference type="ARBA" id="ARBA00022884"/>
    </source>
</evidence>
<protein>
    <recommendedName>
        <fullName evidence="7">tRNA (guanosine(18)-2'-O)-methyltransferase</fullName>
        <ecNumber evidence="7">2.1.1.34</ecNumber>
    </recommendedName>
    <alternativeName>
        <fullName evidence="7">tRNA [Gm18] methyltransferase</fullName>
    </alternativeName>
</protein>
<comment type="catalytic activity">
    <reaction evidence="7">
        <text>guanosine(18) in tRNA + S-adenosyl-L-methionine = 2'-O-methylguanosine(18) in tRNA + S-adenosyl-L-homocysteine + H(+)</text>
        <dbReference type="Rhea" id="RHEA:20077"/>
        <dbReference type="Rhea" id="RHEA-COMP:10190"/>
        <dbReference type="Rhea" id="RHEA-COMP:10192"/>
        <dbReference type="ChEBI" id="CHEBI:15378"/>
        <dbReference type="ChEBI" id="CHEBI:57856"/>
        <dbReference type="ChEBI" id="CHEBI:59789"/>
        <dbReference type="ChEBI" id="CHEBI:74269"/>
        <dbReference type="ChEBI" id="CHEBI:74445"/>
        <dbReference type="EC" id="2.1.1.34"/>
    </reaction>
</comment>
<dbReference type="KEGG" id="halc:EY643_04770"/>
<dbReference type="RefSeq" id="WP_152661120.1">
    <property type="nucleotide sequence ID" value="NZ_CP036422.1"/>
</dbReference>
<evidence type="ECO:0000256" key="7">
    <source>
        <dbReference type="HAMAP-Rule" id="MF_02060"/>
    </source>
</evidence>
<evidence type="ECO:0000313" key="10">
    <source>
        <dbReference type="EMBL" id="QFU75013.1"/>
    </source>
</evidence>
<evidence type="ECO:0000256" key="4">
    <source>
        <dbReference type="ARBA" id="ARBA00022691"/>
    </source>
</evidence>
<dbReference type="AlphaFoldDB" id="A0A5P9NGR9"/>
<dbReference type="GO" id="GO:0002938">
    <property type="term" value="P:tRNA guanine ribose methylation"/>
    <property type="evidence" value="ECO:0007669"/>
    <property type="project" value="UniProtKB-UniRule"/>
</dbReference>
<evidence type="ECO:0000313" key="11">
    <source>
        <dbReference type="Proteomes" id="UP000326287"/>
    </source>
</evidence>
<evidence type="ECO:0000256" key="3">
    <source>
        <dbReference type="ARBA" id="ARBA00022679"/>
    </source>
</evidence>
<reference evidence="10 11" key="1">
    <citation type="submission" date="2019-02" db="EMBL/GenBank/DDBJ databases">
        <authorList>
            <person name="Li S.-H."/>
        </authorList>
    </citation>
    <scope>NUCLEOTIDE SEQUENCE [LARGE SCALE GENOMIC DNA]</scope>
    <source>
        <strain evidence="10 11">IMCC14385</strain>
    </source>
</reference>
<keyword evidence="4 7" id="KW-0949">S-adenosyl-L-methionine</keyword>
<dbReference type="PANTHER" id="PTHR43453:SF1">
    <property type="entry name" value="TRNA_RRNA METHYLTRANSFERASE SPOU TYPE DOMAIN-CONTAINING PROTEIN"/>
    <property type="match status" value="1"/>
</dbReference>
<dbReference type="SUPFAM" id="SSF75217">
    <property type="entry name" value="alpha/beta knot"/>
    <property type="match status" value="1"/>
</dbReference>
<feature type="domain" description="tRNA/rRNA methyltransferase SpoU type" evidence="8">
    <location>
        <begin position="20"/>
        <end position="158"/>
    </location>
</feature>
<sequence>MTPERIARLRGVLDRRQPDLTVVTDFVHKQRNLSAIVRNCDAVGVAQMHAVVGDEDYTAFRGTAMGSHTWVDVIRHSCAGDALAGLRSEGFQTVAAHLDDSAEDYRSVDYTRPTALVLGAERRGLSAVAAAQVDQCVTIPMVGMVESFNVSVAAGIILAEAQRQRQEAGMYDRPRLDRDIYERTYFEWGHSSVAEFCRERGLAYPSLNEEGEIDCPSDWYASVRRGEAPLSGAENG</sequence>
<comment type="similarity">
    <text evidence="7">Belongs to the class IV-like SAM-binding methyltransferase superfamily. RNA methyltransferase TrmH family.</text>
</comment>
<feature type="domain" description="RNA methyltransferase SpoU/TrmH type C-terminal" evidence="9">
    <location>
        <begin position="163"/>
        <end position="214"/>
    </location>
</feature>
<dbReference type="HAMAP" id="MF_02060">
    <property type="entry name" value="tRNA_methyltr_TrmH"/>
    <property type="match status" value="1"/>
</dbReference>
<dbReference type="Gene3D" id="3.40.1280.10">
    <property type="match status" value="1"/>
</dbReference>
<keyword evidence="5 7" id="KW-0819">tRNA processing</keyword>
<organism evidence="10 11">
    <name type="scientific">Halioglobus maricola</name>
    <dbReference type="NCBI Taxonomy" id="2601894"/>
    <lineage>
        <taxon>Bacteria</taxon>
        <taxon>Pseudomonadati</taxon>
        <taxon>Pseudomonadota</taxon>
        <taxon>Gammaproteobacteria</taxon>
        <taxon>Cellvibrionales</taxon>
        <taxon>Halieaceae</taxon>
        <taxon>Halioglobus</taxon>
    </lineage>
</organism>
<accession>A0A5P9NGR9</accession>
<keyword evidence="11" id="KW-1185">Reference proteome</keyword>
<evidence type="ECO:0000259" key="8">
    <source>
        <dbReference type="Pfam" id="PF00588"/>
    </source>
</evidence>
<keyword evidence="6 7" id="KW-0694">RNA-binding</keyword>
<evidence type="ECO:0000256" key="2">
    <source>
        <dbReference type="ARBA" id="ARBA00022603"/>
    </source>
</evidence>
<dbReference type="EC" id="2.1.1.34" evidence="7"/>
<dbReference type="Pfam" id="PF12105">
    <property type="entry name" value="SpoU_methylas_C"/>
    <property type="match status" value="1"/>
</dbReference>
<dbReference type="InterPro" id="IPR022724">
    <property type="entry name" value="rRNA_MeTrfase_SpoU_C"/>
</dbReference>
<dbReference type="Pfam" id="PF00588">
    <property type="entry name" value="SpoU_methylase"/>
    <property type="match status" value="1"/>
</dbReference>
<dbReference type="Proteomes" id="UP000326287">
    <property type="component" value="Chromosome"/>
</dbReference>
<keyword evidence="3 7" id="KW-0808">Transferase</keyword>
<dbReference type="CDD" id="cd18092">
    <property type="entry name" value="SpoU-like_TrmH"/>
    <property type="match status" value="1"/>
</dbReference>
<dbReference type="GO" id="GO:0141100">
    <property type="term" value="F:tRNA (guanine(18)-2'-O)-methyltransferase activity"/>
    <property type="evidence" value="ECO:0007669"/>
    <property type="project" value="UniProtKB-UniRule"/>
</dbReference>
<proteinExistence type="inferred from homology"/>